<evidence type="ECO:0000256" key="2">
    <source>
        <dbReference type="ARBA" id="ARBA00022723"/>
    </source>
</evidence>
<keyword evidence="3" id="KW-0677">Repeat</keyword>
<feature type="domain" description="C2H2-type" evidence="11">
    <location>
        <begin position="73"/>
        <end position="102"/>
    </location>
</feature>
<keyword evidence="8" id="KW-0539">Nucleus</keyword>
<proteinExistence type="predicted"/>
<dbReference type="GO" id="GO:0005634">
    <property type="term" value="C:nucleus"/>
    <property type="evidence" value="ECO:0007669"/>
    <property type="project" value="UniProtKB-SubCell"/>
</dbReference>
<organism evidence="12 13">
    <name type="scientific">Saitozyma podzolica</name>
    <dbReference type="NCBI Taxonomy" id="1890683"/>
    <lineage>
        <taxon>Eukaryota</taxon>
        <taxon>Fungi</taxon>
        <taxon>Dikarya</taxon>
        <taxon>Basidiomycota</taxon>
        <taxon>Agaricomycotina</taxon>
        <taxon>Tremellomycetes</taxon>
        <taxon>Tremellales</taxon>
        <taxon>Trimorphomycetaceae</taxon>
        <taxon>Saitozyma</taxon>
    </lineage>
</organism>
<feature type="domain" description="C2H2-type" evidence="11">
    <location>
        <begin position="349"/>
        <end position="379"/>
    </location>
</feature>
<evidence type="ECO:0000313" key="12">
    <source>
        <dbReference type="EMBL" id="RSH91491.1"/>
    </source>
</evidence>
<dbReference type="InterPro" id="IPR036236">
    <property type="entry name" value="Znf_C2H2_sf"/>
</dbReference>
<dbReference type="FunFam" id="3.30.160.60:FF:000624">
    <property type="entry name" value="zinc finger protein 697"/>
    <property type="match status" value="1"/>
</dbReference>
<dbReference type="GO" id="GO:0008270">
    <property type="term" value="F:zinc ion binding"/>
    <property type="evidence" value="ECO:0007669"/>
    <property type="project" value="UniProtKB-KW"/>
</dbReference>
<evidence type="ECO:0000259" key="11">
    <source>
        <dbReference type="PROSITE" id="PS50157"/>
    </source>
</evidence>
<comment type="caution">
    <text evidence="12">The sequence shown here is derived from an EMBL/GenBank/DDBJ whole genome shotgun (WGS) entry which is preliminary data.</text>
</comment>
<feature type="domain" description="C2H2-type" evidence="11">
    <location>
        <begin position="133"/>
        <end position="162"/>
    </location>
</feature>
<dbReference type="PANTHER" id="PTHR46179">
    <property type="entry name" value="ZINC FINGER PROTEIN"/>
    <property type="match status" value="1"/>
</dbReference>
<reference evidence="12 13" key="1">
    <citation type="submission" date="2018-11" db="EMBL/GenBank/DDBJ databases">
        <title>Genome sequence of Saitozyma podzolica DSM 27192.</title>
        <authorList>
            <person name="Aliyu H."/>
            <person name="Gorte O."/>
            <person name="Ochsenreither K."/>
        </authorList>
    </citation>
    <scope>NUCLEOTIDE SEQUENCE [LARGE SCALE GENOMIC DNA]</scope>
    <source>
        <strain evidence="12 13">DSM 27192</strain>
    </source>
</reference>
<evidence type="ECO:0000256" key="5">
    <source>
        <dbReference type="ARBA" id="ARBA00022833"/>
    </source>
</evidence>
<dbReference type="PANTHER" id="PTHR46179:SF13">
    <property type="entry name" value="C2H2-TYPE DOMAIN-CONTAINING PROTEIN"/>
    <property type="match status" value="1"/>
</dbReference>
<dbReference type="Gene3D" id="3.30.160.60">
    <property type="entry name" value="Classic Zinc Finger"/>
    <property type="match status" value="5"/>
</dbReference>
<comment type="subcellular location">
    <subcellularLocation>
        <location evidence="1">Nucleus</location>
    </subcellularLocation>
</comment>
<gene>
    <name evidence="12" type="primary">PZF1</name>
    <name evidence="12" type="ORF">EHS25_009790</name>
</gene>
<evidence type="ECO:0000256" key="7">
    <source>
        <dbReference type="ARBA" id="ARBA00023163"/>
    </source>
</evidence>
<name>A0A427YKA1_9TREE</name>
<dbReference type="PROSITE" id="PS50157">
    <property type="entry name" value="ZINC_FINGER_C2H2_2"/>
    <property type="match status" value="7"/>
</dbReference>
<dbReference type="InterPro" id="IPR013087">
    <property type="entry name" value="Znf_C2H2_type"/>
</dbReference>
<evidence type="ECO:0000256" key="3">
    <source>
        <dbReference type="ARBA" id="ARBA00022737"/>
    </source>
</evidence>
<keyword evidence="13" id="KW-1185">Reference proteome</keyword>
<dbReference type="AlphaFoldDB" id="A0A427YKA1"/>
<feature type="region of interest" description="Disordered" evidence="10">
    <location>
        <begin position="277"/>
        <end position="302"/>
    </location>
</feature>
<dbReference type="SMART" id="SM00355">
    <property type="entry name" value="ZnF_C2H2"/>
    <property type="match status" value="9"/>
</dbReference>
<evidence type="ECO:0000256" key="8">
    <source>
        <dbReference type="ARBA" id="ARBA00023242"/>
    </source>
</evidence>
<feature type="domain" description="C2H2-type" evidence="11">
    <location>
        <begin position="103"/>
        <end position="130"/>
    </location>
</feature>
<evidence type="ECO:0000256" key="9">
    <source>
        <dbReference type="PROSITE-ProRule" id="PRU00042"/>
    </source>
</evidence>
<dbReference type="STRING" id="1890683.A0A427YKA1"/>
<evidence type="ECO:0000256" key="1">
    <source>
        <dbReference type="ARBA" id="ARBA00004123"/>
    </source>
</evidence>
<dbReference type="Proteomes" id="UP000279259">
    <property type="component" value="Unassembled WGS sequence"/>
</dbReference>
<feature type="compositionally biased region" description="Basic and acidic residues" evidence="10">
    <location>
        <begin position="277"/>
        <end position="292"/>
    </location>
</feature>
<feature type="domain" description="C2H2-type" evidence="11">
    <location>
        <begin position="194"/>
        <end position="223"/>
    </location>
</feature>
<dbReference type="OrthoDB" id="427030at2759"/>
<keyword evidence="6" id="KW-0805">Transcription regulation</keyword>
<feature type="region of interest" description="Disordered" evidence="10">
    <location>
        <begin position="1"/>
        <end position="72"/>
    </location>
</feature>
<dbReference type="InterPro" id="IPR051061">
    <property type="entry name" value="Zinc_finger_trans_reg"/>
</dbReference>
<evidence type="ECO:0000256" key="10">
    <source>
        <dbReference type="SAM" id="MobiDB-lite"/>
    </source>
</evidence>
<feature type="region of interest" description="Disordered" evidence="10">
    <location>
        <begin position="397"/>
        <end position="420"/>
    </location>
</feature>
<evidence type="ECO:0000256" key="4">
    <source>
        <dbReference type="ARBA" id="ARBA00022771"/>
    </source>
</evidence>
<evidence type="ECO:0000313" key="13">
    <source>
        <dbReference type="Proteomes" id="UP000279259"/>
    </source>
</evidence>
<evidence type="ECO:0000256" key="6">
    <source>
        <dbReference type="ARBA" id="ARBA00023015"/>
    </source>
</evidence>
<feature type="domain" description="C2H2-type" evidence="11">
    <location>
        <begin position="163"/>
        <end position="193"/>
    </location>
</feature>
<accession>A0A427YKA1</accession>
<keyword evidence="7" id="KW-0804">Transcription</keyword>
<dbReference type="SUPFAM" id="SSF57667">
    <property type="entry name" value="beta-beta-alpha zinc fingers"/>
    <property type="match status" value="4"/>
</dbReference>
<keyword evidence="4 9" id="KW-0863">Zinc-finger</keyword>
<dbReference type="EMBL" id="RSCD01000008">
    <property type="protein sequence ID" value="RSH91491.1"/>
    <property type="molecule type" value="Genomic_DNA"/>
</dbReference>
<keyword evidence="5" id="KW-0862">Zinc</keyword>
<dbReference type="FunFam" id="3.30.160.60:FF:001102">
    <property type="entry name" value="Transcription factor IIIA"/>
    <property type="match status" value="2"/>
</dbReference>
<sequence length="512" mass="56952">MSGGTVLARSLPPQSGSLLPTPVAGPSTAPLLAPRPVKPARLDSPARSQANDAASSSKSPVPSRPPSRTERRFKCTFDGCDKAYTKPSRLAEHELTHTGERPHACPHCNQTYLRASHLTAHLRTHLPKDAKQFACAREGCDKTFWTATHLKRHEQMHDETPSYSCDRCDAAFNKSHLLRDHVVLAHMPAGTKPYPCGHPGCDWSFALKHQLKAHEKTHDPTRYTCSHPAHDDTFPAFPTWSALQAHLHTAHPPTCPHPECSGRTFKSTQRLREHLQVHEDREADIRSRKEQSPDDVQEGEGEAVLLPGLLLDGVSKRKKRRRSSVWVEAEGAKSPKLPRLLDGEAGKEWACGDEGCEKRFKTKFALETHSRTSHLQMKIHTCPRDGCGKSYSHLSNLQRHVESHSRPSTPTTPRKGDGRSAGALLAGHGEEARRFGCPVHALHTCAADQSAVNDQPASAREELERDEHLMEEKCTARFWRVYDVRRHLKGEHGIDLGDMEVRRLLVKAGASD</sequence>
<dbReference type="Pfam" id="PF00096">
    <property type="entry name" value="zf-C2H2"/>
    <property type="match status" value="3"/>
</dbReference>
<protein>
    <submittedName>
        <fullName evidence="12">Strongly-conserved Zn-finger binding protein (TFIIIA)</fullName>
    </submittedName>
</protein>
<dbReference type="PROSITE" id="PS00028">
    <property type="entry name" value="ZINC_FINGER_C2H2_1"/>
    <property type="match status" value="7"/>
</dbReference>
<keyword evidence="2" id="KW-0479">Metal-binding</keyword>
<feature type="domain" description="C2H2-type" evidence="11">
    <location>
        <begin position="380"/>
        <end position="409"/>
    </location>
</feature>
<dbReference type="GO" id="GO:0006357">
    <property type="term" value="P:regulation of transcription by RNA polymerase II"/>
    <property type="evidence" value="ECO:0007669"/>
    <property type="project" value="TreeGrafter"/>
</dbReference>